<feature type="domain" description="SET" evidence="1">
    <location>
        <begin position="3"/>
        <end position="109"/>
    </location>
</feature>
<dbReference type="Pfam" id="PF00856">
    <property type="entry name" value="SET"/>
    <property type="match status" value="1"/>
</dbReference>
<keyword evidence="3" id="KW-1185">Reference proteome</keyword>
<dbReference type="AlphaFoldDB" id="A0A8J2XHC2"/>
<dbReference type="InterPro" id="IPR009207">
    <property type="entry name" value="SET7_MeTrfase"/>
</dbReference>
<dbReference type="Gene3D" id="2.170.270.10">
    <property type="entry name" value="SET domain"/>
    <property type="match status" value="1"/>
</dbReference>
<evidence type="ECO:0000259" key="1">
    <source>
        <dbReference type="PROSITE" id="PS50280"/>
    </source>
</evidence>
<name>A0A8J2XHC2_9FLAO</name>
<dbReference type="EMBL" id="BMIC01000003">
    <property type="protein sequence ID" value="GFZ87777.1"/>
    <property type="molecule type" value="Genomic_DNA"/>
</dbReference>
<dbReference type="InterPro" id="IPR001214">
    <property type="entry name" value="SET_dom"/>
</dbReference>
<dbReference type="SUPFAM" id="SSF82199">
    <property type="entry name" value="SET domain"/>
    <property type="match status" value="1"/>
</dbReference>
<sequence>MTTIVEVKHSPVHGKGVFATRNIKKGEVIVESHMALVHVNENLPEALATLQFPWTDEYDAICLSDVGSFFNHHNQPSAEIIARDFTNLVQTFAAKTDITKGDEITIYYNDAFEKFINE</sequence>
<gene>
    <name evidence="2" type="ORF">GCM10011531_19120</name>
</gene>
<dbReference type="InterPro" id="IPR046341">
    <property type="entry name" value="SET_dom_sf"/>
</dbReference>
<evidence type="ECO:0000313" key="2">
    <source>
        <dbReference type="EMBL" id="GFZ87777.1"/>
    </source>
</evidence>
<organism evidence="2 3">
    <name type="scientific">Aquaticitalea lipolytica</name>
    <dbReference type="NCBI Taxonomy" id="1247562"/>
    <lineage>
        <taxon>Bacteria</taxon>
        <taxon>Pseudomonadati</taxon>
        <taxon>Bacteroidota</taxon>
        <taxon>Flavobacteriia</taxon>
        <taxon>Flavobacteriales</taxon>
        <taxon>Flavobacteriaceae</taxon>
        <taxon>Aquaticitalea</taxon>
    </lineage>
</organism>
<dbReference type="PROSITE" id="PS50280">
    <property type="entry name" value="SET"/>
    <property type="match status" value="1"/>
</dbReference>
<evidence type="ECO:0000313" key="3">
    <source>
        <dbReference type="Proteomes" id="UP000598120"/>
    </source>
</evidence>
<dbReference type="PIRSF" id="PIRSF022536">
    <property type="entry name" value="A612L_SET"/>
    <property type="match status" value="1"/>
</dbReference>
<dbReference type="Proteomes" id="UP000598120">
    <property type="component" value="Unassembled WGS sequence"/>
</dbReference>
<proteinExistence type="predicted"/>
<dbReference type="GO" id="GO:0062122">
    <property type="term" value="F:histone H3K37 methyltransferase activity"/>
    <property type="evidence" value="ECO:0007669"/>
    <property type="project" value="InterPro"/>
</dbReference>
<protein>
    <submittedName>
        <fullName evidence="2">SET domain-containing protein-lysine N-methyltransferase</fullName>
    </submittedName>
</protein>
<dbReference type="RefSeq" id="WP_188606146.1">
    <property type="nucleotide sequence ID" value="NZ_BMIC01000003.1"/>
</dbReference>
<accession>A0A8J2XHC2</accession>
<comment type="caution">
    <text evidence="2">The sequence shown here is derived from an EMBL/GenBank/DDBJ whole genome shotgun (WGS) entry which is preliminary data.</text>
</comment>
<reference evidence="2 3" key="1">
    <citation type="journal article" date="2014" name="Int. J. Syst. Evol. Microbiol.">
        <title>Complete genome sequence of Corynebacterium casei LMG S-19264T (=DSM 44701T), isolated from a smear-ripened cheese.</title>
        <authorList>
            <consortium name="US DOE Joint Genome Institute (JGI-PGF)"/>
            <person name="Walter F."/>
            <person name="Albersmeier A."/>
            <person name="Kalinowski J."/>
            <person name="Ruckert C."/>
        </authorList>
    </citation>
    <scope>NUCLEOTIDE SEQUENCE [LARGE SCALE GENOMIC DNA]</scope>
    <source>
        <strain evidence="2 3">CGMCC 1.15295</strain>
    </source>
</reference>